<evidence type="ECO:0000313" key="2">
    <source>
        <dbReference type="EMBL" id="WRP17474.1"/>
    </source>
</evidence>
<keyword evidence="2" id="KW-0378">Hydrolase</keyword>
<accession>A0ABZ1BXQ1</accession>
<dbReference type="GO" id="GO:0016787">
    <property type="term" value="F:hydrolase activity"/>
    <property type="evidence" value="ECO:0007669"/>
    <property type="project" value="UniProtKB-KW"/>
</dbReference>
<dbReference type="EMBL" id="CP141615">
    <property type="protein sequence ID" value="WRP17474.1"/>
    <property type="molecule type" value="Genomic_DNA"/>
</dbReference>
<dbReference type="Pfam" id="PF12146">
    <property type="entry name" value="Hydrolase_4"/>
    <property type="match status" value="1"/>
</dbReference>
<dbReference type="InterPro" id="IPR050261">
    <property type="entry name" value="FrsA_esterase"/>
</dbReference>
<evidence type="ECO:0000313" key="3">
    <source>
        <dbReference type="Proteomes" id="UP001332192"/>
    </source>
</evidence>
<name>A0ABZ1BXQ1_9FIRM</name>
<reference evidence="2 3" key="1">
    <citation type="journal article" date="2024" name="Front. Microbiol.">
        <title>Novel thermophilic genera Geochorda gen. nov. and Carboxydochorda gen. nov. from the deep terrestrial subsurface reveal the ecophysiological diversity in the class Limnochordia.</title>
        <authorList>
            <person name="Karnachuk O.V."/>
            <person name="Lukina A.P."/>
            <person name="Avakyan M.R."/>
            <person name="Kadnikov V.V."/>
            <person name="Begmatov S."/>
            <person name="Beletsky A.V."/>
            <person name="Vlasova K.G."/>
            <person name="Novikov A.A."/>
            <person name="Shcherbakova V.A."/>
            <person name="Mardanov A.V."/>
            <person name="Ravin N.V."/>
        </authorList>
    </citation>
    <scope>NUCLEOTIDE SEQUENCE [LARGE SCALE GENOMIC DNA]</scope>
    <source>
        <strain evidence="2 3">L945</strain>
    </source>
</reference>
<dbReference type="RefSeq" id="WP_324716744.1">
    <property type="nucleotide sequence ID" value="NZ_CP141615.1"/>
</dbReference>
<proteinExistence type="predicted"/>
<gene>
    <name evidence="2" type="ORF">U7230_00200</name>
</gene>
<organism evidence="2 3">
    <name type="scientific">Carboxydichorda subterranea</name>
    <dbReference type="NCBI Taxonomy" id="3109565"/>
    <lineage>
        <taxon>Bacteria</taxon>
        <taxon>Bacillati</taxon>
        <taxon>Bacillota</taxon>
        <taxon>Limnochordia</taxon>
        <taxon>Limnochordales</taxon>
        <taxon>Geochordaceae</taxon>
        <taxon>Carboxydichorda</taxon>
    </lineage>
</organism>
<sequence>MAWAAGLGSRARRRSGREGPRDLANLAEALIRRGDRAAGKACLDQAILREDELARAGSHFAGWMSKFLQLFRADVQWDEGDREAALRVYAAMLADPLAPVEYARMEERCTASGADVKTLIRQRRKADLEFTALAGAEAVEVAPSAGRTLYASYWKGFEGAPGVLLLAMAGSSRHAWSPYVGEMTARGWHVLALDPPGQGMSVGPGLDRKALAEDGKAALEMLAARGAAAGRLGAVGASFGGAVALLTAVAGQPPVRALVLLSPAGTVDAARQRSDPTLLVTSVDDGPFTLRNREMFDEAPQGAWELRVLPETGHGTTLLEARPRLWAEVVDWLAEKL</sequence>
<dbReference type="Gene3D" id="3.40.50.1820">
    <property type="entry name" value="alpha/beta hydrolase"/>
    <property type="match status" value="1"/>
</dbReference>
<keyword evidence="3" id="KW-1185">Reference proteome</keyword>
<feature type="domain" description="Serine aminopeptidase S33" evidence="1">
    <location>
        <begin position="179"/>
        <end position="269"/>
    </location>
</feature>
<dbReference type="InterPro" id="IPR029058">
    <property type="entry name" value="AB_hydrolase_fold"/>
</dbReference>
<dbReference type="SUPFAM" id="SSF53474">
    <property type="entry name" value="alpha/beta-Hydrolases"/>
    <property type="match status" value="1"/>
</dbReference>
<dbReference type="InterPro" id="IPR022742">
    <property type="entry name" value="Hydrolase_4"/>
</dbReference>
<protein>
    <submittedName>
        <fullName evidence="2">Alpha/beta fold hydrolase</fullName>
    </submittedName>
</protein>
<evidence type="ECO:0000259" key="1">
    <source>
        <dbReference type="Pfam" id="PF12146"/>
    </source>
</evidence>
<dbReference type="Proteomes" id="UP001332192">
    <property type="component" value="Chromosome"/>
</dbReference>
<dbReference type="PANTHER" id="PTHR22946">
    <property type="entry name" value="DIENELACTONE HYDROLASE DOMAIN-CONTAINING PROTEIN-RELATED"/>
    <property type="match status" value="1"/>
</dbReference>